<reference evidence="3" key="2">
    <citation type="submission" date="2023-01" db="EMBL/GenBank/DDBJ databases">
        <authorList>
            <person name="Petersen C."/>
        </authorList>
    </citation>
    <scope>NUCLEOTIDE SEQUENCE</scope>
    <source>
        <strain evidence="3">IBT 15450</strain>
    </source>
</reference>
<dbReference type="Pfam" id="PF22936">
    <property type="entry name" value="Pol_BBD"/>
    <property type="match status" value="1"/>
</dbReference>
<protein>
    <recommendedName>
        <fullName evidence="2">Retrovirus-related Pol polyprotein from transposon TNT 1-94-like beta-barrel domain-containing protein</fullName>
    </recommendedName>
</protein>
<dbReference type="AlphaFoldDB" id="A0AAD6HY67"/>
<evidence type="ECO:0000313" key="4">
    <source>
        <dbReference type="Proteomes" id="UP001219568"/>
    </source>
</evidence>
<reference evidence="3" key="1">
    <citation type="journal article" date="2023" name="IMA Fungus">
        <title>Comparative genomic study of the Penicillium genus elucidates a diverse pangenome and 15 lateral gene transfer events.</title>
        <authorList>
            <person name="Petersen C."/>
            <person name="Sorensen T."/>
            <person name="Nielsen M.R."/>
            <person name="Sondergaard T.E."/>
            <person name="Sorensen J.L."/>
            <person name="Fitzpatrick D.A."/>
            <person name="Frisvad J.C."/>
            <person name="Nielsen K.L."/>
        </authorList>
    </citation>
    <scope>NUCLEOTIDE SEQUENCE</scope>
    <source>
        <strain evidence="3">IBT 15450</strain>
    </source>
</reference>
<keyword evidence="4" id="KW-1185">Reference proteome</keyword>
<gene>
    <name evidence="3" type="ORF">N7460_014053</name>
</gene>
<feature type="coiled-coil region" evidence="1">
    <location>
        <begin position="69"/>
        <end position="96"/>
    </location>
</feature>
<comment type="caution">
    <text evidence="3">The sequence shown here is derived from an EMBL/GenBank/DDBJ whole genome shotgun (WGS) entry which is preliminary data.</text>
</comment>
<name>A0AAD6HY67_PENCN</name>
<sequence>MESASILSALRSDKLKDSSQWRAWHKRVKAFAVQRTVWDLCNPDTTSHPIPLSEPIEPEYPQSGDQEEKKEWRDLLEVYKIKANRWEKQRKGLNEVNEYIITYLDASLRDVVLEYETPYERLVYLSKRFARSHAYKEEIRMKWRAFATQKPIGDVEKWLISWDEMREQAVSLNLSEAASANNDFLQATKEVLPIWWQAKYQEIVMNGGSADTRDLIESFRAMYREIGPNALAPESAPLKGSFSTWQGHQEAKKEVKNMPFEKRPCPCGNKHPRHHPTTCYILNEAIRPNGYVPKQEAVQRVEKALASDLAWKKWIYEAIEKATPKPSNAIQPLHFGNMAFSSQAIGPAVASLRNRWILDTGSGVHVCNEESRFINLTPCNEMLATGDGKTAVKGRGTVKLTGVDPIRREEKTITLSNACYAPGFHVNLVSYARLREKGGTWSESKGYIQDHEAIPIVSLPV</sequence>
<keyword evidence="1" id="KW-0175">Coiled coil</keyword>
<feature type="domain" description="Retrovirus-related Pol polyprotein from transposon TNT 1-94-like beta-barrel" evidence="2">
    <location>
        <begin position="356"/>
        <end position="438"/>
    </location>
</feature>
<accession>A0AAD6HY67</accession>
<evidence type="ECO:0000256" key="1">
    <source>
        <dbReference type="SAM" id="Coils"/>
    </source>
</evidence>
<dbReference type="Proteomes" id="UP001219568">
    <property type="component" value="Unassembled WGS sequence"/>
</dbReference>
<organism evidence="3 4">
    <name type="scientific">Penicillium canescens</name>
    <dbReference type="NCBI Taxonomy" id="5083"/>
    <lineage>
        <taxon>Eukaryota</taxon>
        <taxon>Fungi</taxon>
        <taxon>Dikarya</taxon>
        <taxon>Ascomycota</taxon>
        <taxon>Pezizomycotina</taxon>
        <taxon>Eurotiomycetes</taxon>
        <taxon>Eurotiomycetidae</taxon>
        <taxon>Eurotiales</taxon>
        <taxon>Aspergillaceae</taxon>
        <taxon>Penicillium</taxon>
    </lineage>
</organism>
<evidence type="ECO:0000313" key="3">
    <source>
        <dbReference type="EMBL" id="KAJ6022309.1"/>
    </source>
</evidence>
<proteinExistence type="predicted"/>
<dbReference type="InterPro" id="IPR054722">
    <property type="entry name" value="PolX-like_BBD"/>
</dbReference>
<dbReference type="EMBL" id="JAQJZL010000017">
    <property type="protein sequence ID" value="KAJ6022309.1"/>
    <property type="molecule type" value="Genomic_DNA"/>
</dbReference>
<evidence type="ECO:0000259" key="2">
    <source>
        <dbReference type="Pfam" id="PF22936"/>
    </source>
</evidence>